<keyword evidence="1" id="KW-0472">Membrane</keyword>
<keyword evidence="1" id="KW-0812">Transmembrane</keyword>
<comment type="caution">
    <text evidence="2">The sequence shown here is derived from an EMBL/GenBank/DDBJ whole genome shotgun (WGS) entry which is preliminary data.</text>
</comment>
<keyword evidence="1" id="KW-1133">Transmembrane helix</keyword>
<keyword evidence="3" id="KW-1185">Reference proteome</keyword>
<feature type="transmembrane region" description="Helical" evidence="1">
    <location>
        <begin position="45"/>
        <end position="67"/>
    </location>
</feature>
<proteinExistence type="predicted"/>
<feature type="transmembrane region" description="Helical" evidence="1">
    <location>
        <begin position="104"/>
        <end position="122"/>
    </location>
</feature>
<dbReference type="EMBL" id="BAAAME010000002">
    <property type="protein sequence ID" value="GAA1725739.1"/>
    <property type="molecule type" value="Genomic_DNA"/>
</dbReference>
<evidence type="ECO:0000313" key="3">
    <source>
        <dbReference type="Proteomes" id="UP001501057"/>
    </source>
</evidence>
<reference evidence="3" key="1">
    <citation type="journal article" date="2019" name="Int. J. Syst. Evol. Microbiol.">
        <title>The Global Catalogue of Microorganisms (GCM) 10K type strain sequencing project: providing services to taxonomists for standard genome sequencing and annotation.</title>
        <authorList>
            <consortium name="The Broad Institute Genomics Platform"/>
            <consortium name="The Broad Institute Genome Sequencing Center for Infectious Disease"/>
            <person name="Wu L."/>
            <person name="Ma J."/>
        </authorList>
    </citation>
    <scope>NUCLEOTIDE SEQUENCE [LARGE SCALE GENOMIC DNA]</scope>
    <source>
        <strain evidence="3">JCM 13518</strain>
    </source>
</reference>
<gene>
    <name evidence="2" type="ORF">GCM10009710_03110</name>
</gene>
<protein>
    <recommendedName>
        <fullName evidence="4">Integral membrane protein</fullName>
    </recommendedName>
</protein>
<evidence type="ECO:0008006" key="4">
    <source>
        <dbReference type="Google" id="ProtNLM"/>
    </source>
</evidence>
<dbReference type="RefSeq" id="WP_344197016.1">
    <property type="nucleotide sequence ID" value="NZ_BAAAME010000002.1"/>
</dbReference>
<sequence>MSNPWPPTARRFLTVAALVVALEAFAVIAFAVVELSSLDSGRLGVGVSSAVFFVAYGALQLTAGVLLLRGRTGARGPIVATQLLQLGIAWNLRGADPDTVVVPNLALLVALAAGVVLVCVLAPPVNRSIMEREAAEAAEASGETSGDA</sequence>
<dbReference type="Proteomes" id="UP001501057">
    <property type="component" value="Unassembled WGS sequence"/>
</dbReference>
<evidence type="ECO:0000313" key="2">
    <source>
        <dbReference type="EMBL" id="GAA1725739.1"/>
    </source>
</evidence>
<organism evidence="2 3">
    <name type="scientific">Aeromicrobium alkaliterrae</name>
    <dbReference type="NCBI Taxonomy" id="302168"/>
    <lineage>
        <taxon>Bacteria</taxon>
        <taxon>Bacillati</taxon>
        <taxon>Actinomycetota</taxon>
        <taxon>Actinomycetes</taxon>
        <taxon>Propionibacteriales</taxon>
        <taxon>Nocardioidaceae</taxon>
        <taxon>Aeromicrobium</taxon>
    </lineage>
</organism>
<feature type="transmembrane region" description="Helical" evidence="1">
    <location>
        <begin position="12"/>
        <end position="33"/>
    </location>
</feature>
<evidence type="ECO:0000256" key="1">
    <source>
        <dbReference type="SAM" id="Phobius"/>
    </source>
</evidence>
<name>A0ABP4VG47_9ACTN</name>
<accession>A0ABP4VG47</accession>